<dbReference type="RefSeq" id="WP_154072475.1">
    <property type="nucleotide sequence ID" value="NZ_LT670817.1"/>
</dbReference>
<dbReference type="OrthoDB" id="9813151at2"/>
<accession>A0A1M5TFD1</accession>
<protein>
    <submittedName>
        <fullName evidence="2">Uncharacterized protein</fullName>
    </submittedName>
</protein>
<feature type="transmembrane region" description="Helical" evidence="1">
    <location>
        <begin position="18"/>
        <end position="37"/>
    </location>
</feature>
<dbReference type="Proteomes" id="UP000189796">
    <property type="component" value="Chromosome I"/>
</dbReference>
<evidence type="ECO:0000313" key="3">
    <source>
        <dbReference type="Proteomes" id="UP000189796"/>
    </source>
</evidence>
<keyword evidence="1" id="KW-0472">Membrane</keyword>
<feature type="transmembrane region" description="Helical" evidence="1">
    <location>
        <begin position="43"/>
        <end position="63"/>
    </location>
</feature>
<evidence type="ECO:0000256" key="1">
    <source>
        <dbReference type="SAM" id="Phobius"/>
    </source>
</evidence>
<organism evidence="2 3">
    <name type="scientific">Bradyrhizobium erythrophlei</name>
    <dbReference type="NCBI Taxonomy" id="1437360"/>
    <lineage>
        <taxon>Bacteria</taxon>
        <taxon>Pseudomonadati</taxon>
        <taxon>Pseudomonadota</taxon>
        <taxon>Alphaproteobacteria</taxon>
        <taxon>Hyphomicrobiales</taxon>
        <taxon>Nitrobacteraceae</taxon>
        <taxon>Bradyrhizobium</taxon>
    </lineage>
</organism>
<proteinExistence type="predicted"/>
<feature type="transmembrane region" description="Helical" evidence="1">
    <location>
        <begin position="75"/>
        <end position="92"/>
    </location>
</feature>
<keyword evidence="1" id="KW-1133">Transmembrane helix</keyword>
<keyword evidence="1" id="KW-0812">Transmembrane</keyword>
<dbReference type="AlphaFoldDB" id="A0A1M5TFD1"/>
<sequence>MHPPFEALIAVGKVRATYYANLVGLGWLFPATGLTVYSGQTDAILVAIAFSELPATIYTWWKLRARGVLSLRRELPTFLFGVLSIAVGWGAYKTIDLFFHIAPVGLFG</sequence>
<evidence type="ECO:0000313" key="2">
    <source>
        <dbReference type="EMBL" id="SHH49388.1"/>
    </source>
</evidence>
<name>A0A1M5TFD1_9BRAD</name>
<dbReference type="EMBL" id="LT670817">
    <property type="protein sequence ID" value="SHH49388.1"/>
    <property type="molecule type" value="Genomic_DNA"/>
</dbReference>
<gene>
    <name evidence="2" type="ORF">SAMN05443248_4995</name>
</gene>
<reference evidence="2 3" key="1">
    <citation type="submission" date="2016-11" db="EMBL/GenBank/DDBJ databases">
        <authorList>
            <person name="Jaros S."/>
            <person name="Januszkiewicz K."/>
            <person name="Wedrychowicz H."/>
        </authorList>
    </citation>
    <scope>NUCLEOTIDE SEQUENCE [LARGE SCALE GENOMIC DNA]</scope>
    <source>
        <strain evidence="2 3">GAS138</strain>
    </source>
</reference>